<name>A0A1R2C4T1_9CILI</name>
<evidence type="ECO:0000313" key="6">
    <source>
        <dbReference type="EMBL" id="OMJ83979.1"/>
    </source>
</evidence>
<proteinExistence type="predicted"/>
<evidence type="ECO:0000256" key="2">
    <source>
        <dbReference type="ARBA" id="ARBA00022737"/>
    </source>
</evidence>
<protein>
    <recommendedName>
        <fullName evidence="4">MORN repeat-containing protein 3</fullName>
    </recommendedName>
</protein>
<evidence type="ECO:0000256" key="4">
    <source>
        <dbReference type="ARBA" id="ARBA00039854"/>
    </source>
</evidence>
<evidence type="ECO:0000256" key="1">
    <source>
        <dbReference type="ARBA" id="ARBA00004218"/>
    </source>
</evidence>
<keyword evidence="3" id="KW-0968">Cytoplasmic vesicle</keyword>
<dbReference type="Gene3D" id="2.20.110.10">
    <property type="entry name" value="Histone H3 K4-specific methyltransferase SET7/9 N-terminal domain"/>
    <property type="match status" value="3"/>
</dbReference>
<dbReference type="Pfam" id="PF02493">
    <property type="entry name" value="MORN"/>
    <property type="match status" value="6"/>
</dbReference>
<organism evidence="6 7">
    <name type="scientific">Stentor coeruleus</name>
    <dbReference type="NCBI Taxonomy" id="5963"/>
    <lineage>
        <taxon>Eukaryota</taxon>
        <taxon>Sar</taxon>
        <taxon>Alveolata</taxon>
        <taxon>Ciliophora</taxon>
        <taxon>Postciliodesmatophora</taxon>
        <taxon>Heterotrichea</taxon>
        <taxon>Heterotrichida</taxon>
        <taxon>Stentoridae</taxon>
        <taxon>Stentor</taxon>
    </lineage>
</organism>
<sequence length="271" mass="31820">MESGSLEKNYEQLWKRNDKKAQKNGPHKGIYWVKKREPEEDGKIKGEKWFHSCKYTGEWNENQKEGYGTMTYQNGDKYEGEWRSNQRNGHGTLWKLANKKGEKYKRIYTGDWENDKMSGQGSYFYENDDRYDGFWMNGKRHGQGRMIYSNGDIYEGQWIDDMKEGYGTYTKPSGECFEGYWLRDMKHGQGSFYYGNSNRIYVGEWVENVPKCGIFTEVEDDEVSFPNRPKYFTDADEPAPLPGLKLRNPNQVLKDAIEAIRVDQEDASLSH</sequence>
<dbReference type="AlphaFoldDB" id="A0A1R2C4T1"/>
<dbReference type="SMART" id="SM00698">
    <property type="entry name" value="MORN"/>
    <property type="match status" value="6"/>
</dbReference>
<comment type="subcellular location">
    <subcellularLocation>
        <location evidence="1">Cytoplasmic vesicle</location>
        <location evidence="1">Secretory vesicle</location>
        <location evidence="1">Acrosome</location>
    </subcellularLocation>
</comment>
<dbReference type="PANTHER" id="PTHR46511">
    <property type="entry name" value="MORN REPEAT-CONTAINING PROTEIN 3"/>
    <property type="match status" value="1"/>
</dbReference>
<dbReference type="FunFam" id="2.20.110.10:FF:000002">
    <property type="entry name" value="Phosphatidylinositol 4-phosphate 5-kinase 8"/>
    <property type="match status" value="1"/>
</dbReference>
<dbReference type="SUPFAM" id="SSF82185">
    <property type="entry name" value="Histone H3 K4-specific methyltransferase SET7/9 N-terminal domain"/>
    <property type="match status" value="2"/>
</dbReference>
<dbReference type="EMBL" id="MPUH01000284">
    <property type="protein sequence ID" value="OMJ83979.1"/>
    <property type="molecule type" value="Genomic_DNA"/>
</dbReference>
<comment type="caution">
    <text evidence="6">The sequence shown here is derived from an EMBL/GenBank/DDBJ whole genome shotgun (WGS) entry which is preliminary data.</text>
</comment>
<keyword evidence="7" id="KW-1185">Reference proteome</keyword>
<dbReference type="InterPro" id="IPR003409">
    <property type="entry name" value="MORN"/>
</dbReference>
<dbReference type="PANTHER" id="PTHR46511:SF1">
    <property type="entry name" value="MORN REPEAT-CONTAINING PROTEIN 3"/>
    <property type="match status" value="1"/>
</dbReference>
<dbReference type="InterPro" id="IPR052472">
    <property type="entry name" value="MORN3"/>
</dbReference>
<dbReference type="Proteomes" id="UP000187209">
    <property type="component" value="Unassembled WGS sequence"/>
</dbReference>
<evidence type="ECO:0000256" key="3">
    <source>
        <dbReference type="ARBA" id="ARBA00023329"/>
    </source>
</evidence>
<evidence type="ECO:0000313" key="7">
    <source>
        <dbReference type="Proteomes" id="UP000187209"/>
    </source>
</evidence>
<keyword evidence="2" id="KW-0677">Repeat</keyword>
<dbReference type="OrthoDB" id="270720at2759"/>
<gene>
    <name evidence="6" type="ORF">SteCoe_14964</name>
</gene>
<evidence type="ECO:0000256" key="5">
    <source>
        <dbReference type="ARBA" id="ARBA00045851"/>
    </source>
</evidence>
<reference evidence="6 7" key="1">
    <citation type="submission" date="2016-11" db="EMBL/GenBank/DDBJ databases">
        <title>The macronuclear genome of Stentor coeruleus: a giant cell with tiny introns.</title>
        <authorList>
            <person name="Slabodnick M."/>
            <person name="Ruby J.G."/>
            <person name="Reiff S.B."/>
            <person name="Swart E.C."/>
            <person name="Gosai S."/>
            <person name="Prabakaran S."/>
            <person name="Witkowska E."/>
            <person name="Larue G.E."/>
            <person name="Fisher S."/>
            <person name="Freeman R.M."/>
            <person name="Gunawardena J."/>
            <person name="Chu W."/>
            <person name="Stover N.A."/>
            <person name="Gregory B.D."/>
            <person name="Nowacki M."/>
            <person name="Derisi J."/>
            <person name="Roy S.W."/>
            <person name="Marshall W.F."/>
            <person name="Sood P."/>
        </authorList>
    </citation>
    <scope>NUCLEOTIDE SEQUENCE [LARGE SCALE GENOMIC DNA]</scope>
    <source>
        <strain evidence="6">WM001</strain>
    </source>
</reference>
<accession>A0A1R2C4T1</accession>
<comment type="function">
    <text evidence="5">Assembles a suppression complex (suppresome) by tethering SIRT1 and MDM2 to regulate composite modifications of p53/TP53. Confers both deacetylation-mediated functional inactivation, by SIRT1, and ubiquitination-dependent degradation, by MDM2, of p53/TP53, promoting a proliferative and cell survival behaviors. May play a role in the regulation of spermatogenesis.</text>
</comment>
<dbReference type="GO" id="GO:0001669">
    <property type="term" value="C:acrosomal vesicle"/>
    <property type="evidence" value="ECO:0007669"/>
    <property type="project" value="UniProtKB-SubCell"/>
</dbReference>